<evidence type="ECO:0000313" key="1">
    <source>
        <dbReference type="EMBL" id="CAD1831402.1"/>
    </source>
</evidence>
<dbReference type="AlphaFoldDB" id="A0A6V7PKI6"/>
<sequence length="276" mass="30369">MILYRRVVGVRDLGDERVVGVGVGEEGADGEEGPRDGQRGAPLLLEDVEANAAVRVDVRVLIAKNSANSSIPCLLYRYKLSGCTGTTSAKQLNCSRVGSCTGTGARVPVQEGRESSCCVLFSSLSRLGYSGELGWRIRRRHRATEPFELVFDAGVARGGQASGGFRRICCRSGARCCRARTRRRSIGLRRDLVRWIRNFERNPRNLYFFFETSTPGSLECIYTRAGSPSGFLQGRSGRFGLLGAVRVDGGPVSPFWRQIVPRALTCWLLDHFESIT</sequence>
<dbReference type="EMBL" id="LR862149">
    <property type="protein sequence ID" value="CAD1831402.1"/>
    <property type="molecule type" value="Genomic_DNA"/>
</dbReference>
<accession>A0A6V7PKI6</accession>
<proteinExistence type="predicted"/>
<organism evidence="1">
    <name type="scientific">Ananas comosus var. bracteatus</name>
    <name type="common">red pineapple</name>
    <dbReference type="NCBI Taxonomy" id="296719"/>
    <lineage>
        <taxon>Eukaryota</taxon>
        <taxon>Viridiplantae</taxon>
        <taxon>Streptophyta</taxon>
        <taxon>Embryophyta</taxon>
        <taxon>Tracheophyta</taxon>
        <taxon>Spermatophyta</taxon>
        <taxon>Magnoliopsida</taxon>
        <taxon>Liliopsida</taxon>
        <taxon>Poales</taxon>
        <taxon>Bromeliaceae</taxon>
        <taxon>Bromelioideae</taxon>
        <taxon>Ananas</taxon>
    </lineage>
</organism>
<protein>
    <submittedName>
        <fullName evidence="1">Uncharacterized protein</fullName>
    </submittedName>
</protein>
<reference evidence="1" key="1">
    <citation type="submission" date="2020-07" db="EMBL/GenBank/DDBJ databases">
        <authorList>
            <person name="Lin J."/>
        </authorList>
    </citation>
    <scope>NUCLEOTIDE SEQUENCE</scope>
</reference>
<name>A0A6V7PKI6_ANACO</name>
<gene>
    <name evidence="1" type="ORF">CB5_LOCUS14613</name>
</gene>